<dbReference type="Proteomes" id="UP000656881">
    <property type="component" value="Unassembled WGS sequence"/>
</dbReference>
<name>A0ABQ2M1U0_9ACTN</name>
<dbReference type="EMBL" id="BMNG01000007">
    <property type="protein sequence ID" value="GGO45737.1"/>
    <property type="molecule type" value="Genomic_DNA"/>
</dbReference>
<protein>
    <recommendedName>
        <fullName evidence="4">Tetratricopeptide repeat protein</fullName>
    </recommendedName>
</protein>
<dbReference type="SUPFAM" id="SSF81901">
    <property type="entry name" value="HCP-like"/>
    <property type="match status" value="1"/>
</dbReference>
<accession>A0ABQ2M1U0</accession>
<sequence>MSPPHPAQAGRTLVTANGPRDTPSSRRRGGGRLDLLRWTGHEAREAGRTALAISVYRTAADAGDVDALRWAVHLLEADGRIDEAVGWLGRRAEAGGDFRSWWLTAGVLVRAGHADDAVPCFTRAGEAGDPRAFLAAGDHLRRAGRDDAAAVLFRRCADDVHNASAAEPCAAACALIPGAAGRGSRSVGHTGRTPHPS</sequence>
<comment type="caution">
    <text evidence="2">The sequence shown here is derived from an EMBL/GenBank/DDBJ whole genome shotgun (WGS) entry which is preliminary data.</text>
</comment>
<reference evidence="3" key="1">
    <citation type="journal article" date="2019" name="Int. J. Syst. Evol. Microbiol.">
        <title>The Global Catalogue of Microorganisms (GCM) 10K type strain sequencing project: providing services to taxonomists for standard genome sequencing and annotation.</title>
        <authorList>
            <consortium name="The Broad Institute Genomics Platform"/>
            <consortium name="The Broad Institute Genome Sequencing Center for Infectious Disease"/>
            <person name="Wu L."/>
            <person name="Ma J."/>
        </authorList>
    </citation>
    <scope>NUCLEOTIDE SEQUENCE [LARGE SCALE GENOMIC DNA]</scope>
    <source>
        <strain evidence="3">CGMCC 4.7349</strain>
    </source>
</reference>
<proteinExistence type="predicted"/>
<keyword evidence="3" id="KW-1185">Reference proteome</keyword>
<dbReference type="Gene3D" id="1.25.40.10">
    <property type="entry name" value="Tetratricopeptide repeat domain"/>
    <property type="match status" value="1"/>
</dbReference>
<evidence type="ECO:0000256" key="1">
    <source>
        <dbReference type="SAM" id="MobiDB-lite"/>
    </source>
</evidence>
<evidence type="ECO:0000313" key="2">
    <source>
        <dbReference type="EMBL" id="GGO45737.1"/>
    </source>
</evidence>
<dbReference type="RefSeq" id="WP_189174641.1">
    <property type="nucleotide sequence ID" value="NZ_BMNG01000007.1"/>
</dbReference>
<evidence type="ECO:0008006" key="4">
    <source>
        <dbReference type="Google" id="ProtNLM"/>
    </source>
</evidence>
<dbReference type="InterPro" id="IPR011990">
    <property type="entry name" value="TPR-like_helical_dom_sf"/>
</dbReference>
<evidence type="ECO:0000313" key="3">
    <source>
        <dbReference type="Proteomes" id="UP000656881"/>
    </source>
</evidence>
<feature type="region of interest" description="Disordered" evidence="1">
    <location>
        <begin position="1"/>
        <end position="32"/>
    </location>
</feature>
<organism evidence="2 3">
    <name type="scientific">Streptomyces lasiicapitis</name>
    <dbReference type="NCBI Taxonomy" id="1923961"/>
    <lineage>
        <taxon>Bacteria</taxon>
        <taxon>Bacillati</taxon>
        <taxon>Actinomycetota</taxon>
        <taxon>Actinomycetes</taxon>
        <taxon>Kitasatosporales</taxon>
        <taxon>Streptomycetaceae</taxon>
        <taxon>Streptomyces</taxon>
    </lineage>
</organism>
<gene>
    <name evidence="2" type="ORF">GCM10012286_34940</name>
</gene>